<evidence type="ECO:0000313" key="2">
    <source>
        <dbReference type="EMBL" id="SFZ86752.1"/>
    </source>
</evidence>
<dbReference type="AlphaFoldDB" id="A0A1K2I350"/>
<evidence type="ECO:0000313" key="3">
    <source>
        <dbReference type="Proteomes" id="UP000183447"/>
    </source>
</evidence>
<name>A0A1K2I350_9HYPH</name>
<accession>A0A1K2I350</accession>
<dbReference type="Proteomes" id="UP000183447">
    <property type="component" value="Unassembled WGS sequence"/>
</dbReference>
<keyword evidence="1" id="KW-0812">Transmembrane</keyword>
<gene>
    <name evidence="2" type="ORF">SAMN02983003_3946</name>
</gene>
<keyword evidence="1" id="KW-0472">Membrane</keyword>
<reference evidence="2 3" key="1">
    <citation type="submission" date="2016-11" db="EMBL/GenBank/DDBJ databases">
        <authorList>
            <person name="Jaros S."/>
            <person name="Januszkiewicz K."/>
            <person name="Wedrychowicz H."/>
        </authorList>
    </citation>
    <scope>NUCLEOTIDE SEQUENCE [LARGE SCALE GENOMIC DNA]</scope>
    <source>
        <strain evidence="2 3">ATCC 23634</strain>
    </source>
</reference>
<keyword evidence="1" id="KW-1133">Transmembrane helix</keyword>
<protein>
    <submittedName>
        <fullName evidence="2">Uncharacterized protein</fullName>
    </submittedName>
</protein>
<dbReference type="STRING" id="665118.SAMN02983003_3946"/>
<proteinExistence type="predicted"/>
<organism evidence="2 3">
    <name type="scientific">Devosia enhydra</name>
    <dbReference type="NCBI Taxonomy" id="665118"/>
    <lineage>
        <taxon>Bacteria</taxon>
        <taxon>Pseudomonadati</taxon>
        <taxon>Pseudomonadota</taxon>
        <taxon>Alphaproteobacteria</taxon>
        <taxon>Hyphomicrobiales</taxon>
        <taxon>Devosiaceae</taxon>
        <taxon>Devosia</taxon>
    </lineage>
</organism>
<feature type="transmembrane region" description="Helical" evidence="1">
    <location>
        <begin position="24"/>
        <end position="45"/>
    </location>
</feature>
<keyword evidence="3" id="KW-1185">Reference proteome</keyword>
<evidence type="ECO:0000256" key="1">
    <source>
        <dbReference type="SAM" id="Phobius"/>
    </source>
</evidence>
<dbReference type="RefSeq" id="WP_143145914.1">
    <property type="nucleotide sequence ID" value="NZ_FPKU01000004.1"/>
</dbReference>
<sequence length="145" mass="15083">MSRSVAPVPDIDPSLGPGAASSRLVSRLLLLLALIVTLAIAQLGVTHPANAETRMLPVAGDHYVPENSYRPIDGSFTSLKPLAPGLDTRSTTRSADGDEPLALLPPETAYPPCFEAAGPPALRAAIAVHPALFVPFFACAPPLRA</sequence>
<dbReference type="EMBL" id="FPKU01000004">
    <property type="protein sequence ID" value="SFZ86752.1"/>
    <property type="molecule type" value="Genomic_DNA"/>
</dbReference>